<dbReference type="AlphaFoldDB" id="A0A9W7BFS0"/>
<dbReference type="GO" id="GO:0000439">
    <property type="term" value="C:transcription factor TFIIH core complex"/>
    <property type="evidence" value="ECO:0007669"/>
    <property type="project" value="InterPro"/>
</dbReference>
<evidence type="ECO:0000313" key="4">
    <source>
        <dbReference type="Proteomes" id="UP001165085"/>
    </source>
</evidence>
<accession>A0A9W7BFS0</accession>
<name>A0A9W7BFS0_9STRA</name>
<dbReference type="PANTHER" id="PTHR12856">
    <property type="entry name" value="TRANSCRIPTION INITIATION FACTOR IIH-RELATED"/>
    <property type="match status" value="1"/>
</dbReference>
<dbReference type="GO" id="GO:0006289">
    <property type="term" value="P:nucleotide-excision repair"/>
    <property type="evidence" value="ECO:0007669"/>
    <property type="project" value="InterPro"/>
</dbReference>
<feature type="compositionally biased region" description="Low complexity" evidence="2">
    <location>
        <begin position="152"/>
        <end position="163"/>
    </location>
</feature>
<proteinExistence type="predicted"/>
<feature type="coiled-coil region" evidence="1">
    <location>
        <begin position="605"/>
        <end position="668"/>
    </location>
</feature>
<reference evidence="4" key="1">
    <citation type="journal article" date="2023" name="Commun. Biol.">
        <title>Genome analysis of Parmales, the sister group of diatoms, reveals the evolutionary specialization of diatoms from phago-mixotrophs to photoautotrophs.</title>
        <authorList>
            <person name="Ban H."/>
            <person name="Sato S."/>
            <person name="Yoshikawa S."/>
            <person name="Yamada K."/>
            <person name="Nakamura Y."/>
            <person name="Ichinomiya M."/>
            <person name="Sato N."/>
            <person name="Blanc-Mathieu R."/>
            <person name="Endo H."/>
            <person name="Kuwata A."/>
            <person name="Ogata H."/>
        </authorList>
    </citation>
    <scope>NUCLEOTIDE SEQUENCE [LARGE SCALE GENOMIC DNA]</scope>
    <source>
        <strain evidence="4">NIES 3701</strain>
    </source>
</reference>
<dbReference type="GO" id="GO:0006351">
    <property type="term" value="P:DNA-templated transcription"/>
    <property type="evidence" value="ECO:0007669"/>
    <property type="project" value="InterPro"/>
</dbReference>
<feature type="compositionally biased region" description="Polar residues" evidence="2">
    <location>
        <begin position="118"/>
        <end position="127"/>
    </location>
</feature>
<keyword evidence="1" id="KW-0175">Coiled coil</keyword>
<dbReference type="OrthoDB" id="360521at2759"/>
<evidence type="ECO:0000256" key="2">
    <source>
        <dbReference type="SAM" id="MobiDB-lite"/>
    </source>
</evidence>
<dbReference type="Proteomes" id="UP001165085">
    <property type="component" value="Unassembled WGS sequence"/>
</dbReference>
<protein>
    <recommendedName>
        <fullName evidence="5">BSD domain-containing protein</fullName>
    </recommendedName>
</protein>
<sequence length="694" mass="77461">MLFAVSDFKQVAPTKLKLGSGTLSLDTTASSTVDSSLYSSSSSSSSATSDKLTFTSSSSNTFIISLSDIIKRQASAETDKKALLRLTLDNKVIIVITFKSRGDLEAVRERINDRLKGTSPTTMQVEGSSTSTSTSSKSKKRSAPTSSPPPSTTFTSTSSTSTSKSKKRKLSPTSPPGAPLSSLHQHRLKILADVPSIKISYNELVKGCIMDEEEFWSTHSKDVAFEIERLKGRGTSKTIADANLPDFHSQEISFAGEDNVLKLRLLFEVYPSVRRMFEEDVGVWRKDFTDEEKEKYRRDEEKFLLEFATSSYCRRDSAKGIKSKVKVDDKFSRFEDEIDREEMERRRRERKVNGKGVGKISGKEIGERVDAFDLTSSLNTERPLGLRSGHNLFSDRDSSAPTARRAPTGVDRLIKKHNKVGHVKVNYNNSVSGARPFSSVEEAESLAKLEMLNGEVDPDTYERMELNSSLTSAVFSSAAGAAKGGKDDEDEGMLRRKMNEGLKSHQATMAEHQMKSFGIYPNNSTYPLFPSKKMGSVILNKLSISMSESAHSSKRSANIQDSLDKAFTRKLKEQFSLTTGLLRHFFEMRRQGRSQTSDKTFKKIIEKIENDYEVYKKEVRGYMEMADSALKEANSLRGGLDGAGRKEAKQLKTRIADLERRKDLNTVKMKMLIPLRDQLEVCFGLTSKARGGWQ</sequence>
<evidence type="ECO:0008006" key="5">
    <source>
        <dbReference type="Google" id="ProtNLM"/>
    </source>
</evidence>
<dbReference type="InterPro" id="IPR027079">
    <property type="entry name" value="Tfb1/GTF2H1"/>
</dbReference>
<feature type="region of interest" description="Disordered" evidence="2">
    <location>
        <begin position="115"/>
        <end position="182"/>
    </location>
</feature>
<gene>
    <name evidence="3" type="ORF">TrST_g9943</name>
</gene>
<keyword evidence="4" id="KW-1185">Reference proteome</keyword>
<evidence type="ECO:0000313" key="3">
    <source>
        <dbReference type="EMBL" id="GMH85913.1"/>
    </source>
</evidence>
<organism evidence="3 4">
    <name type="scientific">Triparma strigata</name>
    <dbReference type="NCBI Taxonomy" id="1606541"/>
    <lineage>
        <taxon>Eukaryota</taxon>
        <taxon>Sar</taxon>
        <taxon>Stramenopiles</taxon>
        <taxon>Ochrophyta</taxon>
        <taxon>Bolidophyceae</taxon>
        <taxon>Parmales</taxon>
        <taxon>Triparmaceae</taxon>
        <taxon>Triparma</taxon>
    </lineage>
</organism>
<dbReference type="EMBL" id="BRXY01000309">
    <property type="protein sequence ID" value="GMH85913.1"/>
    <property type="molecule type" value="Genomic_DNA"/>
</dbReference>
<comment type="caution">
    <text evidence="3">The sequence shown here is derived from an EMBL/GenBank/DDBJ whole genome shotgun (WGS) entry which is preliminary data.</text>
</comment>
<evidence type="ECO:0000256" key="1">
    <source>
        <dbReference type="SAM" id="Coils"/>
    </source>
</evidence>